<dbReference type="InterPro" id="IPR008258">
    <property type="entry name" value="Transglycosylase_SLT_dom_1"/>
</dbReference>
<dbReference type="Pfam" id="PF20155">
    <property type="entry name" value="TMP_3"/>
    <property type="match status" value="1"/>
</dbReference>
<protein>
    <submittedName>
        <fullName evidence="4">Uncharacterized protein</fullName>
    </submittedName>
</protein>
<evidence type="ECO:0000313" key="5">
    <source>
        <dbReference type="Proteomes" id="UP000471120"/>
    </source>
</evidence>
<dbReference type="InterPro" id="IPR023346">
    <property type="entry name" value="Lysozyme-like_dom_sf"/>
</dbReference>
<dbReference type="Gene3D" id="1.10.530.10">
    <property type="match status" value="1"/>
</dbReference>
<dbReference type="InterPro" id="IPR013491">
    <property type="entry name" value="Tape_meas_N"/>
</dbReference>
<dbReference type="RefSeq" id="WP_010836782.1">
    <property type="nucleotide sequence ID" value="NZ_QRCM01000001.1"/>
</dbReference>
<feature type="domain" description="Tape measure protein N-terminal" evidence="3">
    <location>
        <begin position="78"/>
        <end position="249"/>
    </location>
</feature>
<dbReference type="EMBL" id="QRCM01000001">
    <property type="protein sequence ID" value="TXG90315.1"/>
    <property type="molecule type" value="Genomic_DNA"/>
</dbReference>
<proteinExistence type="predicted"/>
<dbReference type="Proteomes" id="UP000471120">
    <property type="component" value="Unassembled WGS sequence"/>
</dbReference>
<feature type="domain" description="Transglycosylase SLT" evidence="2">
    <location>
        <begin position="1452"/>
        <end position="1527"/>
    </location>
</feature>
<reference evidence="4 5" key="1">
    <citation type="submission" date="2018-07" db="EMBL/GenBank/DDBJ databases">
        <title>Genome sequence of Rhodococcus rhodnii ATCC 35071 from Rhodnius prolixus.</title>
        <authorList>
            <person name="Patel V."/>
            <person name="Vogel K.J."/>
        </authorList>
    </citation>
    <scope>NUCLEOTIDE SEQUENCE [LARGE SCALE GENOMIC DNA]</scope>
    <source>
        <strain evidence="4 5">ATCC 35071</strain>
    </source>
</reference>
<dbReference type="SUPFAM" id="SSF53955">
    <property type="entry name" value="Lysozyme-like"/>
    <property type="match status" value="1"/>
</dbReference>
<gene>
    <name evidence="4" type="ORF">DW322_08860</name>
</gene>
<dbReference type="NCBIfam" id="TIGR02675">
    <property type="entry name" value="tape_meas_nterm"/>
    <property type="match status" value="1"/>
</dbReference>
<evidence type="ECO:0000259" key="2">
    <source>
        <dbReference type="Pfam" id="PF01464"/>
    </source>
</evidence>
<sequence length="1633" mass="167712">MTELGVGYLSIVADTSKLPGQVQKALDGGQAQADKAGQGMGSKLATGLGKTLKVGVVGAGAAAAGVLATSITKGLGRLNAIEQAEAKLSGLGNSTQNVGKIMDNALTSVRGTAFGLGDAATVAASAVAAGVKPGRELERTLKLTGDAATIAGVGMNEMGAIFNKVAASNKIQGDVIAQLNDAGIPIVQLLGQELGKTAEETLKLASEGSINFETFQRAMETGLGGSALEAGNTASGAFDNLNAALGRFGATLAGPIFDRAPAAFGKLTDAVDDLDARMKPVMEQFGADLTSRYIPALQEFGRAGVEAFEQFRSSEIAQSSLNRLTGIFEQLQGSARDVAPAVGTIASSLARASASLGVSTWQIFLTTLEASATILDGTVVPALQLVAGLMESQQGLVTAGVAAWLGFKTIPGVLDRVKSTLIPVVGTAKTAALGFRDIVTATGGIASAGDRGTISLGRFGSTVSAIGMHVPIVHRMQDSFVTAATGADRFGHALGAVAAAGTGIRAGLSGIVSMLGGPWMIALAGVTAATVGVVTEWGKAGKQAETLTGLSRDLARGQGELADAFALSGGAVDDGVLDAAAAKLETLSSAQQEIIDNGAGWKPIAMFTAGIKDMAGWFTGQAQAGTDAWRVQVANTEAAERLQDQFTSLGLTTEDLNLKVVGSTSSWNAFQGQLRAAGSVELADALQGQRDEFLRLQESMERVGPASLAVTSGIQEIAESAGDGDKRLSGLRRALEGLGILETDAQAALFETAETVRNITEAAAQGVDPVNGLGEALIGLDGNLDHGVVNAASLRESLMQLGEAFFVSRNAGNDSATAYGQIRPALEQLAETYQLPIEKLEELTRQWGLAPRELDLSISVAGGDEAWRAVTDLQLRLEQLPDDGTPKTVSMYVEDEQARQAIANLGFDVQQIGDNPATVEVTANNTLALIAMDQVRGAVAGLDISIANPKIGADTTFFRLEDQNVRNMLAGIDMTSVAPEVGAVIDGFLSGRDITLAELSQIDLSTAEPDVRLLIEQALSQSRVVNEAIDHTARERTATITVRDQWDPAARAAHFGSADIQGPFATGGRLSKTGPGSDRTDGILGVASSGMPIARVDAGEWIINGRSSDRYDRELAAINAGTFPKLPGYESGGVVGAGDLLDFVSGRTGGSYPLTGARYVWGGVNWGDCSGAMSAIARFAVGLAPFAGRFATGNQAGALAAMGFSRGRGGPGDLRFGWYNGGPYGGHTAGTLPDGTNVEMGGQYGGGMVGGSTGSDSSEFTDHAFLRIGDLFDWSDPGGHPSGGRGRLTKDGQPMTGTAYDTGATRVGGSGGLSGSPSGASGSSSSGPRSWSEIAGDVAATAASGYLSDALKVFGIPDELPPAMTAWQMLEEAKAEQNAALIEPSADERAEGAQVRPADPPDPPAPVILADTPVVYDPSKGAAQWEPVITEGLSRVGLSLANLGRTIEQTDIESSGNPGAVGPDSTDGNPRGLLQVKPRTFSAFRDPELVDDVFNPLANIVAALRYTVDRYKGPESIWPTKAGYYTGGPVGGPRGVDQVPAWLTAGEFVVNAASAAAGGNPAVLAAINSGAEFAAAGVATATAARGDVGSAFDMGAHERCVHYHFHVADVDEAVGRMRTEEIVRAKTHEGAGF</sequence>
<evidence type="ECO:0000256" key="1">
    <source>
        <dbReference type="SAM" id="MobiDB-lite"/>
    </source>
</evidence>
<feature type="region of interest" description="Disordered" evidence="1">
    <location>
        <begin position="1276"/>
        <end position="1331"/>
    </location>
</feature>
<name>A0A6P2CCN6_9NOCA</name>
<dbReference type="Pfam" id="PF01464">
    <property type="entry name" value="SLT"/>
    <property type="match status" value="1"/>
</dbReference>
<feature type="compositionally biased region" description="Low complexity" evidence="1">
    <location>
        <begin position="1315"/>
        <end position="1331"/>
    </location>
</feature>
<accession>A0A6P2CCN6</accession>
<evidence type="ECO:0000259" key="3">
    <source>
        <dbReference type="Pfam" id="PF20155"/>
    </source>
</evidence>
<comment type="caution">
    <text evidence="4">The sequence shown here is derived from an EMBL/GenBank/DDBJ whole genome shotgun (WGS) entry which is preliminary data.</text>
</comment>
<organism evidence="4 5">
    <name type="scientific">Rhodococcus rhodnii</name>
    <dbReference type="NCBI Taxonomy" id="38312"/>
    <lineage>
        <taxon>Bacteria</taxon>
        <taxon>Bacillati</taxon>
        <taxon>Actinomycetota</taxon>
        <taxon>Actinomycetes</taxon>
        <taxon>Mycobacteriales</taxon>
        <taxon>Nocardiaceae</taxon>
        <taxon>Rhodococcus</taxon>
    </lineage>
</organism>
<feature type="region of interest" description="Disordered" evidence="1">
    <location>
        <begin position="1449"/>
        <end position="1471"/>
    </location>
</feature>
<evidence type="ECO:0000313" key="4">
    <source>
        <dbReference type="EMBL" id="TXG90315.1"/>
    </source>
</evidence>